<dbReference type="Proteomes" id="UP000019423">
    <property type="component" value="Plasmid pHsw1"/>
</dbReference>
<protein>
    <submittedName>
        <fullName evidence="1">Uncharacterized protein</fullName>
    </submittedName>
</protein>
<proteinExistence type="predicted"/>
<geneLocation type="plasmid" evidence="1 2">
    <name>pHsw1</name>
</geneLocation>
<keyword evidence="2" id="KW-1185">Reference proteome</keyword>
<evidence type="ECO:0000313" key="2">
    <source>
        <dbReference type="Proteomes" id="UP000019423"/>
    </source>
</evidence>
<dbReference type="HOGENOM" id="CLU_3290846_0_0_10"/>
<dbReference type="EMBL" id="CP007144">
    <property type="protein sequence ID" value="AHJ95399.1"/>
    <property type="molecule type" value="Genomic_DNA"/>
</dbReference>
<organism evidence="1 2">
    <name type="scientific">Hymenobacter swuensis DY53</name>
    <dbReference type="NCBI Taxonomy" id="1227739"/>
    <lineage>
        <taxon>Bacteria</taxon>
        <taxon>Pseudomonadati</taxon>
        <taxon>Bacteroidota</taxon>
        <taxon>Cytophagia</taxon>
        <taxon>Cytophagales</taxon>
        <taxon>Hymenobacteraceae</taxon>
        <taxon>Hymenobacter</taxon>
    </lineage>
</organism>
<name>W8EQG0_9BACT</name>
<keyword evidence="1" id="KW-0614">Plasmid</keyword>
<dbReference type="AlphaFoldDB" id="W8EQG0"/>
<accession>W8EQG0</accession>
<dbReference type="KEGG" id="hsw:Hsw_PA0066"/>
<sequence length="40" mass="4677">MAWKMSLRMGIHFYETDWLQIYVQPVGFANAFAIISLEVV</sequence>
<reference evidence="1 2" key="1">
    <citation type="submission" date="2014-01" db="EMBL/GenBank/DDBJ databases">
        <title>Complete sequence of plasmid1 of ionizing-radiation resistance bacterium Hymenobacter swuensis DY53.</title>
        <authorList>
            <person name="Jung J.-H."/>
            <person name="Jeong S.-W."/>
            <person name="Joe M.-H."/>
            <person name="Cho y.-j."/>
            <person name="Kim M.-K."/>
            <person name="Lim S.-Y."/>
        </authorList>
    </citation>
    <scope>NUCLEOTIDE SEQUENCE [LARGE SCALE GENOMIC DNA]</scope>
    <source>
        <strain evidence="1 2">DY53</strain>
        <plasmid evidence="1 2">pHsw1</plasmid>
    </source>
</reference>
<evidence type="ECO:0000313" key="1">
    <source>
        <dbReference type="EMBL" id="AHJ95399.1"/>
    </source>
</evidence>
<gene>
    <name evidence="1" type="ORF">Hsw_PA0066</name>
</gene>